<proteinExistence type="predicted"/>
<protein>
    <submittedName>
        <fullName evidence="1">Uncharacterized protein</fullName>
    </submittedName>
</protein>
<sequence length="580" mass="64130">MWFTIQKGSDCVSETIEAIGKTRIYFELHTYHGSYWMCARITDDLEEAEAGARNAQADKVGFGVRIARCTEYEDYGHVSRTILSRTLWRDGMVDPAIPLIMPVPGGDGLCRVPSDLRGDRAREIIATSLQRYMDDNRLTPLELLHSEAHALRLNDAGTTLQGALQKAAINQVQGSDVPVQRRFKELLALADQLLGELRADAKKAPVLACVSGGYGSQCAGLEAKHGTAASYHIFRALALYLADSKGWIGKLDALGHLVEEDLPARFVMPIDAILAEIVNATTTPNELTGPEHSDRLTQIRALVDLHAGRYEPPSNRASDGIRALNWLISRGQCPRTRSTIERRVVRELTNLAPLKAERALWNQAQTLHLLMELFRKTPPLADDIEMLETLEQRALRLINPESVTEAISQCRLPSEKVRTLVRIVDLMPYVASKAKMTEFVRAAWSPDDLVRESGGKDRPAALPVLVGMHRDVAGADMDADTKARLLGDLDATLLDIIRIDVLNAPNRSFMDRILQLMKLCAASPLPEGKARACAVEAVGRAVNSPEFLEPFMKRFKAEAERKQALLSLRTLLKTSGLASR</sequence>
<gene>
    <name evidence="1" type="ORF">SAE02_04880</name>
</gene>
<dbReference type="EMBL" id="BJYZ01000002">
    <property type="protein sequence ID" value="GEO36340.1"/>
    <property type="molecule type" value="Genomic_DNA"/>
</dbReference>
<dbReference type="Proteomes" id="UP000321523">
    <property type="component" value="Unassembled WGS sequence"/>
</dbReference>
<comment type="caution">
    <text evidence="1">The sequence shown here is derived from an EMBL/GenBank/DDBJ whole genome shotgun (WGS) entry which is preliminary data.</text>
</comment>
<evidence type="ECO:0000313" key="2">
    <source>
        <dbReference type="Proteomes" id="UP000321523"/>
    </source>
</evidence>
<dbReference type="AlphaFoldDB" id="A0A512DJG9"/>
<keyword evidence="2" id="KW-1185">Reference proteome</keyword>
<accession>A0A512DJG9</accession>
<reference evidence="1 2" key="1">
    <citation type="submission" date="2019-07" db="EMBL/GenBank/DDBJ databases">
        <title>Whole genome shotgun sequence of Skermanella aerolata NBRC 106429.</title>
        <authorList>
            <person name="Hosoyama A."/>
            <person name="Uohara A."/>
            <person name="Ohji S."/>
            <person name="Ichikawa N."/>
        </authorList>
    </citation>
    <scope>NUCLEOTIDE SEQUENCE [LARGE SCALE GENOMIC DNA]</scope>
    <source>
        <strain evidence="1 2">NBRC 106429</strain>
    </source>
</reference>
<evidence type="ECO:0000313" key="1">
    <source>
        <dbReference type="EMBL" id="GEO36340.1"/>
    </source>
</evidence>
<organism evidence="1 2">
    <name type="scientific">Skermanella aerolata</name>
    <dbReference type="NCBI Taxonomy" id="393310"/>
    <lineage>
        <taxon>Bacteria</taxon>
        <taxon>Pseudomonadati</taxon>
        <taxon>Pseudomonadota</taxon>
        <taxon>Alphaproteobacteria</taxon>
        <taxon>Rhodospirillales</taxon>
        <taxon>Azospirillaceae</taxon>
        <taxon>Skermanella</taxon>
    </lineage>
</organism>
<name>A0A512DJG9_9PROT</name>